<dbReference type="Proteomes" id="UP000076874">
    <property type="component" value="Unassembled WGS sequence"/>
</dbReference>
<dbReference type="OrthoDB" id="5245663at2759"/>
<feature type="compositionally biased region" description="Polar residues" evidence="1">
    <location>
        <begin position="225"/>
        <end position="256"/>
    </location>
</feature>
<proteinExistence type="predicted"/>
<feature type="compositionally biased region" description="Basic and acidic residues" evidence="1">
    <location>
        <begin position="143"/>
        <end position="152"/>
    </location>
</feature>
<comment type="caution">
    <text evidence="2">The sequence shown here is derived from an EMBL/GenBank/DDBJ whole genome shotgun (WGS) entry which is preliminary data.</text>
</comment>
<dbReference type="EMBL" id="AZHD01000013">
    <property type="protein sequence ID" value="OAA58101.1"/>
    <property type="molecule type" value="Genomic_DNA"/>
</dbReference>
<name>A0A167QYK3_9HYPO</name>
<feature type="region of interest" description="Disordered" evidence="1">
    <location>
        <begin position="129"/>
        <end position="275"/>
    </location>
</feature>
<accession>A0A167QYK3</accession>
<sequence>MADSRKIQEPASLDDGLTRTSVLSFKPPGIDPRRHPNEALAALSQTVGDILQKQPVVQGNSSATHESSALVSSVLLRPLQAQETGPTDQQKEAFLTSSIDRARVQLEAEYQRWHESFLKTQQAVDLAKSSNSAAVNDDDNDRVDESNIERSSSKRKRGDGESNAGPSVTRKRKATAPGHIKSVMRHNGQQTGTAAASHDRNSRAKKTVRFNLNNDNNADNGHDALTTNEPHTSESEVGTMQGTQETKPAQNQSPGPTYTPHREGHGRISPSAPAWDALPHNMKLIVVKELATWYGTDGAFRLLRLTSDQMAHFSTLYRCEKQKQVDYEAAVRREASAEQTDANGPVYRNLYHGRYLFATSVSPPWGAEASRLRPSLLLAPERTPVCAPVLVTDVVTIGDMQAGEAFLRSLGLVPESLDLGHWIGHSGLARFDLEDGNHGHDPCEVGHHGSPTGGLPQVGKEKKPTEAHPHSPWTHKST</sequence>
<feature type="compositionally biased region" description="Basic and acidic residues" evidence="1">
    <location>
        <begin position="459"/>
        <end position="469"/>
    </location>
</feature>
<dbReference type="AlphaFoldDB" id="A0A167QYK3"/>
<evidence type="ECO:0000313" key="3">
    <source>
        <dbReference type="Proteomes" id="UP000076874"/>
    </source>
</evidence>
<organism evidence="2 3">
    <name type="scientific">Niveomyces insectorum RCEF 264</name>
    <dbReference type="NCBI Taxonomy" id="1081102"/>
    <lineage>
        <taxon>Eukaryota</taxon>
        <taxon>Fungi</taxon>
        <taxon>Dikarya</taxon>
        <taxon>Ascomycota</taxon>
        <taxon>Pezizomycotina</taxon>
        <taxon>Sordariomycetes</taxon>
        <taxon>Hypocreomycetidae</taxon>
        <taxon>Hypocreales</taxon>
        <taxon>Cordycipitaceae</taxon>
        <taxon>Niveomyces</taxon>
    </lineage>
</organism>
<feature type="region of interest" description="Disordered" evidence="1">
    <location>
        <begin position="439"/>
        <end position="478"/>
    </location>
</feature>
<keyword evidence="3" id="KW-1185">Reference proteome</keyword>
<reference evidence="2 3" key="1">
    <citation type="journal article" date="2016" name="Genome Biol. Evol.">
        <title>Divergent and convergent evolution of fungal pathogenicity.</title>
        <authorList>
            <person name="Shang Y."/>
            <person name="Xiao G."/>
            <person name="Zheng P."/>
            <person name="Cen K."/>
            <person name="Zhan S."/>
            <person name="Wang C."/>
        </authorList>
    </citation>
    <scope>NUCLEOTIDE SEQUENCE [LARGE SCALE GENOMIC DNA]</scope>
    <source>
        <strain evidence="2 3">RCEF 264</strain>
    </source>
</reference>
<evidence type="ECO:0000313" key="2">
    <source>
        <dbReference type="EMBL" id="OAA58101.1"/>
    </source>
</evidence>
<gene>
    <name evidence="2" type="ORF">SPI_06986</name>
</gene>
<evidence type="ECO:0000256" key="1">
    <source>
        <dbReference type="SAM" id="MobiDB-lite"/>
    </source>
</evidence>
<protein>
    <submittedName>
        <fullName evidence="2">Cytoskeletal adaptor protein</fullName>
    </submittedName>
</protein>